<organism evidence="6 7">
    <name type="scientific">Tolypocladium ophioglossoides (strain CBS 100239)</name>
    <name type="common">Snaketongue truffleclub</name>
    <name type="synonym">Elaphocordyceps ophioglossoides</name>
    <dbReference type="NCBI Taxonomy" id="1163406"/>
    <lineage>
        <taxon>Eukaryota</taxon>
        <taxon>Fungi</taxon>
        <taxon>Dikarya</taxon>
        <taxon>Ascomycota</taxon>
        <taxon>Pezizomycotina</taxon>
        <taxon>Sordariomycetes</taxon>
        <taxon>Hypocreomycetidae</taxon>
        <taxon>Hypocreales</taxon>
        <taxon>Ophiocordycipitaceae</taxon>
        <taxon>Tolypocladium</taxon>
    </lineage>
</organism>
<comment type="subcellular location">
    <subcellularLocation>
        <location evidence="1">Membrane</location>
        <topology evidence="1">Multi-pass membrane protein</topology>
    </subcellularLocation>
</comment>
<dbReference type="PANTHER" id="PTHR42718:SF10">
    <property type="entry name" value="TRANSPORTER, PUTATIVE (AFU_ORTHOLOGUE AFUA_8G06760)-RELATED"/>
    <property type="match status" value="1"/>
</dbReference>
<evidence type="ECO:0000256" key="4">
    <source>
        <dbReference type="ARBA" id="ARBA00023136"/>
    </source>
</evidence>
<evidence type="ECO:0000256" key="5">
    <source>
        <dbReference type="SAM" id="Phobius"/>
    </source>
</evidence>
<proteinExistence type="predicted"/>
<keyword evidence="4 5" id="KW-0472">Membrane</keyword>
<gene>
    <name evidence="6" type="ORF">TOPH_07115</name>
</gene>
<keyword evidence="3 5" id="KW-1133">Transmembrane helix</keyword>
<evidence type="ECO:0000256" key="1">
    <source>
        <dbReference type="ARBA" id="ARBA00004141"/>
    </source>
</evidence>
<dbReference type="Proteomes" id="UP000036947">
    <property type="component" value="Unassembled WGS sequence"/>
</dbReference>
<dbReference type="InterPro" id="IPR036259">
    <property type="entry name" value="MFS_trans_sf"/>
</dbReference>
<accession>A0A0L0N344</accession>
<protein>
    <submittedName>
        <fullName evidence="6">Uncharacterized protein</fullName>
    </submittedName>
</protein>
<dbReference type="GO" id="GO:0016020">
    <property type="term" value="C:membrane"/>
    <property type="evidence" value="ECO:0007669"/>
    <property type="project" value="UniProtKB-SubCell"/>
</dbReference>
<comment type="caution">
    <text evidence="6">The sequence shown here is derived from an EMBL/GenBank/DDBJ whole genome shotgun (WGS) entry which is preliminary data.</text>
</comment>
<feature type="transmembrane region" description="Helical" evidence="5">
    <location>
        <begin position="32"/>
        <end position="50"/>
    </location>
</feature>
<dbReference type="OrthoDB" id="2130629at2759"/>
<evidence type="ECO:0000313" key="7">
    <source>
        <dbReference type="Proteomes" id="UP000036947"/>
    </source>
</evidence>
<evidence type="ECO:0000256" key="2">
    <source>
        <dbReference type="ARBA" id="ARBA00022692"/>
    </source>
</evidence>
<feature type="transmembrane region" description="Helical" evidence="5">
    <location>
        <begin position="57"/>
        <end position="76"/>
    </location>
</feature>
<evidence type="ECO:0000313" key="6">
    <source>
        <dbReference type="EMBL" id="KND88245.1"/>
    </source>
</evidence>
<dbReference type="PANTHER" id="PTHR42718">
    <property type="entry name" value="MAJOR FACILITATOR SUPERFAMILY MULTIDRUG TRANSPORTER MFSC"/>
    <property type="match status" value="1"/>
</dbReference>
<feature type="transmembrane region" description="Helical" evidence="5">
    <location>
        <begin position="149"/>
        <end position="166"/>
    </location>
</feature>
<sequence length="177" mass="19022">MLLRDRAKHSKRNANSFQQVQRLPALQSSIRFLPHVIMGICVNAATAYLISRVKNQTLAVVSAVITMIAPPLMATARATVLFTVSNLVISNAFLTNTQSLAGDVFSEVSQIGNSVGLAVTAAIAASTTDHSGVQDHREALMEGFRTASWTVYASTAFVVVICFFGLKRGGFFGKKDD</sequence>
<name>A0A0L0N344_TOLOC</name>
<evidence type="ECO:0000256" key="3">
    <source>
        <dbReference type="ARBA" id="ARBA00022989"/>
    </source>
</evidence>
<dbReference type="AlphaFoldDB" id="A0A0L0N344"/>
<dbReference type="SUPFAM" id="SSF103473">
    <property type="entry name" value="MFS general substrate transporter"/>
    <property type="match status" value="1"/>
</dbReference>
<reference evidence="6 7" key="1">
    <citation type="journal article" date="2015" name="BMC Genomics">
        <title>The genome of the truffle-parasite Tolypocladium ophioglossoides and the evolution of antifungal peptaibiotics.</title>
        <authorList>
            <person name="Quandt C.A."/>
            <person name="Bushley K.E."/>
            <person name="Spatafora J.W."/>
        </authorList>
    </citation>
    <scope>NUCLEOTIDE SEQUENCE [LARGE SCALE GENOMIC DNA]</scope>
    <source>
        <strain evidence="6 7">CBS 100239</strain>
    </source>
</reference>
<dbReference type="EMBL" id="LFRF01000027">
    <property type="protein sequence ID" value="KND88245.1"/>
    <property type="molecule type" value="Genomic_DNA"/>
</dbReference>
<keyword evidence="2 5" id="KW-0812">Transmembrane</keyword>
<keyword evidence="7" id="KW-1185">Reference proteome</keyword>